<accession>A0A4Q7INX2</accession>
<dbReference type="EMBL" id="PPSX01000028">
    <property type="protein sequence ID" value="RZQ53425.1"/>
    <property type="molecule type" value="Genomic_DNA"/>
</dbReference>
<reference evidence="1 2" key="1">
    <citation type="submission" date="2018-01" db="EMBL/GenBank/DDBJ databases">
        <title>Co-occurrence of chitin degradation, pigmentation and bioactivity in marine Pseudoalteromonas.</title>
        <authorList>
            <person name="Paulsen S."/>
            <person name="Gram L."/>
            <person name="Machado H."/>
        </authorList>
    </citation>
    <scope>NUCLEOTIDE SEQUENCE [LARGE SCALE GENOMIC DNA]</scope>
    <source>
        <strain evidence="1 2">S3898</strain>
    </source>
</reference>
<protein>
    <submittedName>
        <fullName evidence="1">Uncharacterized protein</fullName>
    </submittedName>
</protein>
<dbReference type="AlphaFoldDB" id="A0A4Q7INX2"/>
<dbReference type="Proteomes" id="UP000291338">
    <property type="component" value="Unassembled WGS sequence"/>
</dbReference>
<evidence type="ECO:0000313" key="2">
    <source>
        <dbReference type="Proteomes" id="UP000291338"/>
    </source>
</evidence>
<gene>
    <name evidence="1" type="ORF">C1E23_08985</name>
</gene>
<organism evidence="1 2">
    <name type="scientific">Pseudoalteromonas phenolica</name>
    <dbReference type="NCBI Taxonomy" id="161398"/>
    <lineage>
        <taxon>Bacteria</taxon>
        <taxon>Pseudomonadati</taxon>
        <taxon>Pseudomonadota</taxon>
        <taxon>Gammaproteobacteria</taxon>
        <taxon>Alteromonadales</taxon>
        <taxon>Pseudoalteromonadaceae</taxon>
        <taxon>Pseudoalteromonas</taxon>
    </lineage>
</organism>
<proteinExistence type="predicted"/>
<comment type="caution">
    <text evidence="1">The sequence shown here is derived from an EMBL/GenBank/DDBJ whole genome shotgun (WGS) entry which is preliminary data.</text>
</comment>
<evidence type="ECO:0000313" key="1">
    <source>
        <dbReference type="EMBL" id="RZQ53425.1"/>
    </source>
</evidence>
<name>A0A4Q7INX2_9GAMM</name>
<sequence>MFIGFYLFRLHSLKAKLDDPICVAASLVIYVIEQDIEIEARYRYFILEQLLTFLNLSTKDLKEVYSASYVLIKKRNAYESYAEKIKATVQSLTFEQRKSLDKLLVRCSIFNEALTETQTERLNAVRLLLTQCVEPSQKILEQPEWCQNTKLLDGLKAEIVFLFKQELSTQGATTSINLPSFPRIVEEQATTEEALLNIDGLYDYYRQVGDVAEQANLAFYEVSYFYWMRLWLWHPDEEESISFPWYDTLASMMFFISWLRFDFELENFIDHRQGWSLEAHVSNGVVFIRQLDDEGEELTNISTPYINLLQSINEVEQRVQRIAYLLFQKGESTPFYYWNGD</sequence>